<dbReference type="GO" id="GO:0055085">
    <property type="term" value="P:transmembrane transport"/>
    <property type="evidence" value="ECO:0007669"/>
    <property type="project" value="InterPro"/>
</dbReference>
<gene>
    <name evidence="7" type="ORF">ATK06_1941</name>
</gene>
<feature type="transmembrane region" description="Helical" evidence="6">
    <location>
        <begin position="272"/>
        <end position="290"/>
    </location>
</feature>
<dbReference type="EMBL" id="PDJF01000001">
    <property type="protein sequence ID" value="PFG28815.1"/>
    <property type="molecule type" value="Genomic_DNA"/>
</dbReference>
<feature type="transmembrane region" description="Helical" evidence="6">
    <location>
        <begin position="93"/>
        <end position="111"/>
    </location>
</feature>
<evidence type="ECO:0000256" key="4">
    <source>
        <dbReference type="ARBA" id="ARBA00023136"/>
    </source>
</evidence>
<sequence length="338" mass="36597">MHVTTAQHNSPHPKPAERASTSKSPKSKHSLPPAGPAWGGSLMGTSIVATLVHHDGFPQAAVFFAVLATGILGVICAGLVYHRPQLLRAEMPSWAMFFIGIIALGSAWTTITENPEWSFLGFWIGTPLCIIVYVIQLGSFTGNPAFTWGLPLVGPMIAATTAGNLVPFYGEVYQLFGRVLFLMSFVTAIPVFTYVYVSLWRGKVDISGPLAATTWIPLGVVGQSTSAVNVLLPDAVEVVYGSIMLSIGVPLALFAMSRFYSAVLRWVDYAPAWWASTFPTGTISLGSYHLSMASGQSWLEVISYIVPVLLLFHWCLCVARFVSWCASGLKRKDMHPTA</sequence>
<comment type="caution">
    <text evidence="7">The sequence shown here is derived from an EMBL/GenBank/DDBJ whole genome shotgun (WGS) entry which is preliminary data.</text>
</comment>
<feature type="transmembrane region" description="Helical" evidence="6">
    <location>
        <begin position="117"/>
        <end position="135"/>
    </location>
</feature>
<feature type="transmembrane region" description="Helical" evidence="6">
    <location>
        <begin position="147"/>
        <end position="169"/>
    </location>
</feature>
<dbReference type="STRING" id="1724.GCA_001044175_00943"/>
<comment type="subcellular location">
    <subcellularLocation>
        <location evidence="1">Membrane</location>
        <topology evidence="1">Multi-pass membrane protein</topology>
    </subcellularLocation>
</comment>
<feature type="compositionally biased region" description="Polar residues" evidence="5">
    <location>
        <begin position="1"/>
        <end position="10"/>
    </location>
</feature>
<feature type="transmembrane region" description="Helical" evidence="6">
    <location>
        <begin position="175"/>
        <end position="197"/>
    </location>
</feature>
<reference evidence="7 8" key="1">
    <citation type="submission" date="2017-10" db="EMBL/GenBank/DDBJ databases">
        <title>Sequencing the genomes of 1000 actinobacteria strains.</title>
        <authorList>
            <person name="Klenk H.-P."/>
        </authorList>
    </citation>
    <scope>NUCLEOTIDE SEQUENCE [LARGE SCALE GENOMIC DNA]</scope>
    <source>
        <strain evidence="7 8">DSM 20688</strain>
    </source>
</reference>
<evidence type="ECO:0000256" key="5">
    <source>
        <dbReference type="SAM" id="MobiDB-lite"/>
    </source>
</evidence>
<evidence type="ECO:0000313" key="7">
    <source>
        <dbReference type="EMBL" id="PFG28815.1"/>
    </source>
</evidence>
<name>A0A2A9DRN1_9CORY</name>
<keyword evidence="3 6" id="KW-1133">Transmembrane helix</keyword>
<evidence type="ECO:0000313" key="8">
    <source>
        <dbReference type="Proteomes" id="UP000221653"/>
    </source>
</evidence>
<organism evidence="7 8">
    <name type="scientific">Corynebacterium renale</name>
    <dbReference type="NCBI Taxonomy" id="1724"/>
    <lineage>
        <taxon>Bacteria</taxon>
        <taxon>Bacillati</taxon>
        <taxon>Actinomycetota</taxon>
        <taxon>Actinomycetes</taxon>
        <taxon>Mycobacteriales</taxon>
        <taxon>Corynebacteriaceae</taxon>
        <taxon>Corynebacterium</taxon>
    </lineage>
</organism>
<dbReference type="Gene3D" id="1.50.10.150">
    <property type="entry name" value="Voltage-dependent anion channel"/>
    <property type="match status" value="1"/>
</dbReference>
<dbReference type="InterPro" id="IPR038665">
    <property type="entry name" value="Voltage-dep_anion_channel_sf"/>
</dbReference>
<evidence type="ECO:0000256" key="6">
    <source>
        <dbReference type="SAM" id="Phobius"/>
    </source>
</evidence>
<evidence type="ECO:0000256" key="3">
    <source>
        <dbReference type="ARBA" id="ARBA00022989"/>
    </source>
</evidence>
<dbReference type="Proteomes" id="UP000221653">
    <property type="component" value="Unassembled WGS sequence"/>
</dbReference>
<feature type="transmembrane region" description="Helical" evidence="6">
    <location>
        <begin position="60"/>
        <end position="81"/>
    </location>
</feature>
<dbReference type="Pfam" id="PF03595">
    <property type="entry name" value="SLAC1"/>
    <property type="match status" value="1"/>
</dbReference>
<keyword evidence="2 6" id="KW-0812">Transmembrane</keyword>
<dbReference type="AlphaFoldDB" id="A0A2A9DRN1"/>
<evidence type="ECO:0000256" key="1">
    <source>
        <dbReference type="ARBA" id="ARBA00004141"/>
    </source>
</evidence>
<feature type="transmembrane region" description="Helical" evidence="6">
    <location>
        <begin position="302"/>
        <end position="322"/>
    </location>
</feature>
<dbReference type="InterPro" id="IPR004695">
    <property type="entry name" value="SLAC1/Mae1/Ssu1/TehA"/>
</dbReference>
<dbReference type="GO" id="GO:0016020">
    <property type="term" value="C:membrane"/>
    <property type="evidence" value="ECO:0007669"/>
    <property type="project" value="UniProtKB-SubCell"/>
</dbReference>
<evidence type="ECO:0000256" key="2">
    <source>
        <dbReference type="ARBA" id="ARBA00022692"/>
    </source>
</evidence>
<keyword evidence="8" id="KW-1185">Reference proteome</keyword>
<accession>A0A2A9DRN1</accession>
<feature type="region of interest" description="Disordered" evidence="5">
    <location>
        <begin position="1"/>
        <end position="34"/>
    </location>
</feature>
<protein>
    <submittedName>
        <fullName evidence="7">Tellurite resistance protein TehA-like permease</fullName>
    </submittedName>
</protein>
<proteinExistence type="predicted"/>
<keyword evidence="4 6" id="KW-0472">Membrane</keyword>
<feature type="transmembrane region" description="Helical" evidence="6">
    <location>
        <begin position="238"/>
        <end position="260"/>
    </location>
</feature>
<dbReference type="OrthoDB" id="958273at2"/>